<evidence type="ECO:0000313" key="1">
    <source>
        <dbReference type="EMBL" id="CAH2299952.1"/>
    </source>
</evidence>
<accession>A0AAD1W8Q6</accession>
<dbReference type="AlphaFoldDB" id="A0AAD1W8Q6"/>
<dbReference type="Proteomes" id="UP001295444">
    <property type="component" value="Chromosome 06"/>
</dbReference>
<organism evidence="1 2">
    <name type="scientific">Pelobates cultripes</name>
    <name type="common">Western spadefoot toad</name>
    <dbReference type="NCBI Taxonomy" id="61616"/>
    <lineage>
        <taxon>Eukaryota</taxon>
        <taxon>Metazoa</taxon>
        <taxon>Chordata</taxon>
        <taxon>Craniata</taxon>
        <taxon>Vertebrata</taxon>
        <taxon>Euteleostomi</taxon>
        <taxon>Amphibia</taxon>
        <taxon>Batrachia</taxon>
        <taxon>Anura</taxon>
        <taxon>Pelobatoidea</taxon>
        <taxon>Pelobatidae</taxon>
        <taxon>Pelobates</taxon>
    </lineage>
</organism>
<keyword evidence="2" id="KW-1185">Reference proteome</keyword>
<sequence>MARALNPMAAKFRNRARKEDFEALTEHTIQAETDIMNLKAKTAQHNQDIFYLSDKLQFLEDNLDEEQSEAFRKQYWQMPSCPHSRSYFKLSYLILQLRTGK</sequence>
<reference evidence="1" key="1">
    <citation type="submission" date="2022-03" db="EMBL/GenBank/DDBJ databases">
        <authorList>
            <person name="Alioto T."/>
            <person name="Alioto T."/>
            <person name="Gomez Garrido J."/>
        </authorList>
    </citation>
    <scope>NUCLEOTIDE SEQUENCE</scope>
</reference>
<name>A0AAD1W8Q6_PELCU</name>
<gene>
    <name evidence="1" type="ORF">PECUL_23A022221</name>
</gene>
<dbReference type="EMBL" id="OW240917">
    <property type="protein sequence ID" value="CAH2299952.1"/>
    <property type="molecule type" value="Genomic_DNA"/>
</dbReference>
<proteinExistence type="predicted"/>
<protein>
    <submittedName>
        <fullName evidence="1">Uncharacterized protein</fullName>
    </submittedName>
</protein>
<evidence type="ECO:0000313" key="2">
    <source>
        <dbReference type="Proteomes" id="UP001295444"/>
    </source>
</evidence>